<evidence type="ECO:0000313" key="6">
    <source>
        <dbReference type="Proteomes" id="UP000825935"/>
    </source>
</evidence>
<dbReference type="InterPro" id="IPR036400">
    <property type="entry name" value="Cyt_B5-like_heme/steroid_sf"/>
</dbReference>
<sequence length="476" mass="54994">MPPHSHLEASVDEFPSSLPASKPRTYSIPEIRSHNSLESCWLVIRNSVYDVTTWIPYHPGGSLIYVNAGRDCTQLFDSYHPLCVRMMLSRFYIGEVERTAGVEYADFTSLEFESSGKEDFYLTLKGRVENYFHKLQINPRMHPHMVIKSFLIIFCFIFSYYMTFFGSQQFRHSVFFAIVSGLMCAEIGMSIQHDANHGSYTQWPFFGYIMSATIDLVGVSSFMWRQQHVVGHHAFTNVNGYDPDIRVLKPNVWRLTREHPKRSHHNFQHIYLPLIYGILALKSVLYDDFASYFTGSIGHLKIPKMTRQEFLIFWGTKITYAIYMFALPGLFSHYDALDIIRLYVIIQLVFGWVLAFLFQVAHVVEEAAFPMVDSSSGRPMLARGWAASQVMSTANFNPKSIFWMHITGGLNHQIEHHLFPGVCHIYYPEISPIVRMTCEEYNVPYHSFPTFWAALIAHLKYLKVAGAKDFDFRLNG</sequence>
<dbReference type="GO" id="GO:0042759">
    <property type="term" value="P:long-chain fatty acid biosynthetic process"/>
    <property type="evidence" value="ECO:0007669"/>
    <property type="project" value="UniProtKB-ARBA"/>
</dbReference>
<dbReference type="PANTHER" id="PTHR19353:SF19">
    <property type="entry name" value="DELTA(5) FATTY ACID DESATURASE C-RELATED"/>
    <property type="match status" value="1"/>
</dbReference>
<proteinExistence type="inferred from homology"/>
<evidence type="ECO:0000259" key="4">
    <source>
        <dbReference type="PROSITE" id="PS50255"/>
    </source>
</evidence>
<evidence type="ECO:0000256" key="3">
    <source>
        <dbReference type="SAM" id="Phobius"/>
    </source>
</evidence>
<dbReference type="InterPro" id="IPR012171">
    <property type="entry name" value="Fatty_acid_desaturase"/>
</dbReference>
<dbReference type="Pfam" id="PF00173">
    <property type="entry name" value="Cyt-b5"/>
    <property type="match status" value="1"/>
</dbReference>
<dbReference type="GO" id="GO:0016717">
    <property type="term" value="F:oxidoreductase activity, acting on paired donors, with oxidation of a pair of donors resulting in the reduction of molecular oxygen to two molecules of water"/>
    <property type="evidence" value="ECO:0007669"/>
    <property type="project" value="TreeGrafter"/>
</dbReference>
<reference evidence="5" key="1">
    <citation type="submission" date="2021-08" db="EMBL/GenBank/DDBJ databases">
        <title>WGS assembly of Ceratopteris richardii.</title>
        <authorList>
            <person name="Marchant D.B."/>
            <person name="Chen G."/>
            <person name="Jenkins J."/>
            <person name="Shu S."/>
            <person name="Leebens-Mack J."/>
            <person name="Grimwood J."/>
            <person name="Schmutz J."/>
            <person name="Soltis P."/>
            <person name="Soltis D."/>
            <person name="Chen Z.-H."/>
        </authorList>
    </citation>
    <scope>NUCLEOTIDE SEQUENCE</scope>
    <source>
        <strain evidence="5">Whitten #5841</strain>
        <tissue evidence="5">Leaf</tissue>
    </source>
</reference>
<dbReference type="Pfam" id="PF00487">
    <property type="entry name" value="FA_desaturase"/>
    <property type="match status" value="1"/>
</dbReference>
<keyword evidence="3" id="KW-0812">Transmembrane</keyword>
<evidence type="ECO:0000256" key="2">
    <source>
        <dbReference type="SAM" id="MobiDB-lite"/>
    </source>
</evidence>
<dbReference type="GO" id="GO:0016020">
    <property type="term" value="C:membrane"/>
    <property type="evidence" value="ECO:0007669"/>
    <property type="project" value="TreeGrafter"/>
</dbReference>
<dbReference type="Gene3D" id="3.10.120.10">
    <property type="entry name" value="Cytochrome b5-like heme/steroid binding domain"/>
    <property type="match status" value="1"/>
</dbReference>
<keyword evidence="6" id="KW-1185">Reference proteome</keyword>
<feature type="transmembrane region" description="Helical" evidence="3">
    <location>
        <begin position="145"/>
        <end position="162"/>
    </location>
</feature>
<dbReference type="OrthoDB" id="260091at2759"/>
<feature type="region of interest" description="Disordered" evidence="2">
    <location>
        <begin position="1"/>
        <end position="20"/>
    </location>
</feature>
<keyword evidence="3" id="KW-1133">Transmembrane helix</keyword>
<organism evidence="5 6">
    <name type="scientific">Ceratopteris richardii</name>
    <name type="common">Triangle waterfern</name>
    <dbReference type="NCBI Taxonomy" id="49495"/>
    <lineage>
        <taxon>Eukaryota</taxon>
        <taxon>Viridiplantae</taxon>
        <taxon>Streptophyta</taxon>
        <taxon>Embryophyta</taxon>
        <taxon>Tracheophyta</taxon>
        <taxon>Polypodiopsida</taxon>
        <taxon>Polypodiidae</taxon>
        <taxon>Polypodiales</taxon>
        <taxon>Pteridineae</taxon>
        <taxon>Pteridaceae</taxon>
        <taxon>Parkerioideae</taxon>
        <taxon>Ceratopteris</taxon>
    </lineage>
</organism>
<dbReference type="OMA" id="DITHRYP"/>
<dbReference type="PROSITE" id="PS50255">
    <property type="entry name" value="CYTOCHROME_B5_2"/>
    <property type="match status" value="1"/>
</dbReference>
<keyword evidence="3" id="KW-0472">Membrane</keyword>
<dbReference type="SMART" id="SM01117">
    <property type="entry name" value="Cyt-b5"/>
    <property type="match status" value="1"/>
</dbReference>
<dbReference type="InterPro" id="IPR005804">
    <property type="entry name" value="FA_desaturase_dom"/>
</dbReference>
<gene>
    <name evidence="5" type="ORF">KP509_21G018700</name>
</gene>
<name>A0A8T2S9W6_CERRI</name>
<protein>
    <recommendedName>
        <fullName evidence="4">Cytochrome b5 heme-binding domain-containing protein</fullName>
    </recommendedName>
</protein>
<dbReference type="GO" id="GO:0006636">
    <property type="term" value="P:unsaturated fatty acid biosynthetic process"/>
    <property type="evidence" value="ECO:0007669"/>
    <property type="project" value="UniProtKB-ARBA"/>
</dbReference>
<feature type="domain" description="Cytochrome b5 heme-binding" evidence="4">
    <location>
        <begin position="23"/>
        <end position="97"/>
    </location>
</feature>
<dbReference type="EMBL" id="CM035426">
    <property type="protein sequence ID" value="KAH7314746.1"/>
    <property type="molecule type" value="Genomic_DNA"/>
</dbReference>
<evidence type="ECO:0000313" key="5">
    <source>
        <dbReference type="EMBL" id="KAH7314746.1"/>
    </source>
</evidence>
<comment type="caution">
    <text evidence="5">The sequence shown here is derived from an EMBL/GenBank/DDBJ whole genome shotgun (WGS) entry which is preliminary data.</text>
</comment>
<dbReference type="CDD" id="cd03506">
    <property type="entry name" value="Delta6-FADS-like"/>
    <property type="match status" value="1"/>
</dbReference>
<dbReference type="AlphaFoldDB" id="A0A8T2S9W6"/>
<dbReference type="InterPro" id="IPR001199">
    <property type="entry name" value="Cyt_B5-like_heme/steroid-bd"/>
</dbReference>
<dbReference type="PANTHER" id="PTHR19353">
    <property type="entry name" value="FATTY ACID DESATURASE 2"/>
    <property type="match status" value="1"/>
</dbReference>
<dbReference type="Proteomes" id="UP000825935">
    <property type="component" value="Chromosome 21"/>
</dbReference>
<evidence type="ECO:0000256" key="1">
    <source>
        <dbReference type="ARBA" id="ARBA00009295"/>
    </source>
</evidence>
<feature type="transmembrane region" description="Helical" evidence="3">
    <location>
        <begin position="310"/>
        <end position="334"/>
    </location>
</feature>
<dbReference type="PIRSF" id="PIRSF015921">
    <property type="entry name" value="FA_sphinglp_des"/>
    <property type="match status" value="1"/>
</dbReference>
<feature type="transmembrane region" description="Helical" evidence="3">
    <location>
        <begin position="205"/>
        <end position="224"/>
    </location>
</feature>
<accession>A0A8T2S9W6</accession>
<comment type="similarity">
    <text evidence="1">Belongs to the fatty acid desaturase type 1 family.</text>
</comment>
<feature type="transmembrane region" description="Helical" evidence="3">
    <location>
        <begin position="174"/>
        <end position="193"/>
    </location>
</feature>
<dbReference type="SUPFAM" id="SSF55856">
    <property type="entry name" value="Cytochrome b5-like heme/steroid binding domain"/>
    <property type="match status" value="1"/>
</dbReference>
<feature type="transmembrane region" description="Helical" evidence="3">
    <location>
        <begin position="340"/>
        <end position="361"/>
    </location>
</feature>